<dbReference type="Proteomes" id="UP001262410">
    <property type="component" value="Unassembled WGS sequence"/>
</dbReference>
<proteinExistence type="predicted"/>
<dbReference type="RefSeq" id="WP_309798420.1">
    <property type="nucleotide sequence ID" value="NZ_JAVDPW010000009.1"/>
</dbReference>
<gene>
    <name evidence="2" type="ORF">E9232_004914</name>
</gene>
<dbReference type="EMBL" id="JAVDPW010000009">
    <property type="protein sequence ID" value="MDR6292374.1"/>
    <property type="molecule type" value="Genomic_DNA"/>
</dbReference>
<reference evidence="2 3" key="1">
    <citation type="submission" date="2023-07" db="EMBL/GenBank/DDBJ databases">
        <title>Sorghum-associated microbial communities from plants grown in Nebraska, USA.</title>
        <authorList>
            <person name="Schachtman D."/>
        </authorList>
    </citation>
    <scope>NUCLEOTIDE SEQUENCE [LARGE SCALE GENOMIC DNA]</scope>
    <source>
        <strain evidence="2 3">584</strain>
    </source>
</reference>
<sequence>MRVVSETPEEEIERRRAEKVRVRAEQQVRLALQHLAANAMRITRGAGDAEELELAAREYVKTLDAYRKVAKIGPSVDKVRRMLDVGMDYDALERMQYPDRTKTEGEEMIVRGSLQVAASRLIGQRLQELAGRDEIQRGLGLLKEAREAREEERRLERMEEKAAHKAGRPSRVVRNVSPPKGYFRSTRQKKAH</sequence>
<name>A0ABU1JUS0_9PROT</name>
<organism evidence="2 3">
    <name type="scientific">Inquilinus ginsengisoli</name>
    <dbReference type="NCBI Taxonomy" id="363840"/>
    <lineage>
        <taxon>Bacteria</taxon>
        <taxon>Pseudomonadati</taxon>
        <taxon>Pseudomonadota</taxon>
        <taxon>Alphaproteobacteria</taxon>
        <taxon>Rhodospirillales</taxon>
        <taxon>Rhodospirillaceae</taxon>
        <taxon>Inquilinus</taxon>
    </lineage>
</organism>
<evidence type="ECO:0000313" key="2">
    <source>
        <dbReference type="EMBL" id="MDR6292374.1"/>
    </source>
</evidence>
<keyword evidence="3" id="KW-1185">Reference proteome</keyword>
<comment type="caution">
    <text evidence="2">The sequence shown here is derived from an EMBL/GenBank/DDBJ whole genome shotgun (WGS) entry which is preliminary data.</text>
</comment>
<evidence type="ECO:0000313" key="3">
    <source>
        <dbReference type="Proteomes" id="UP001262410"/>
    </source>
</evidence>
<protein>
    <submittedName>
        <fullName evidence="2">Uncharacterized protein</fullName>
    </submittedName>
</protein>
<accession>A0ABU1JUS0</accession>
<feature type="compositionally biased region" description="Basic and acidic residues" evidence="1">
    <location>
        <begin position="146"/>
        <end position="163"/>
    </location>
</feature>
<evidence type="ECO:0000256" key="1">
    <source>
        <dbReference type="SAM" id="MobiDB-lite"/>
    </source>
</evidence>
<feature type="region of interest" description="Disordered" evidence="1">
    <location>
        <begin position="146"/>
        <end position="192"/>
    </location>
</feature>